<reference evidence="2 3" key="1">
    <citation type="submission" date="2022-03" db="EMBL/GenBank/DDBJ databases">
        <authorList>
            <person name="Nunn A."/>
            <person name="Chopra R."/>
            <person name="Nunn A."/>
            <person name="Contreras Garrido A."/>
        </authorList>
    </citation>
    <scope>NUCLEOTIDE SEQUENCE [LARGE SCALE GENOMIC DNA]</scope>
</reference>
<dbReference type="PANTHER" id="PTHR31296:SF1">
    <property type="entry name" value="MITOCHONDRIAL PROTEIN C2ORF69"/>
    <property type="match status" value="1"/>
</dbReference>
<evidence type="ECO:0000313" key="3">
    <source>
        <dbReference type="Proteomes" id="UP000836841"/>
    </source>
</evidence>
<dbReference type="AlphaFoldDB" id="A0AAU9RS40"/>
<organism evidence="2 3">
    <name type="scientific">Thlaspi arvense</name>
    <name type="common">Field penny-cress</name>
    <dbReference type="NCBI Taxonomy" id="13288"/>
    <lineage>
        <taxon>Eukaryota</taxon>
        <taxon>Viridiplantae</taxon>
        <taxon>Streptophyta</taxon>
        <taxon>Embryophyta</taxon>
        <taxon>Tracheophyta</taxon>
        <taxon>Spermatophyta</taxon>
        <taxon>Magnoliopsida</taxon>
        <taxon>eudicotyledons</taxon>
        <taxon>Gunneridae</taxon>
        <taxon>Pentapetalae</taxon>
        <taxon>rosids</taxon>
        <taxon>malvids</taxon>
        <taxon>Brassicales</taxon>
        <taxon>Brassicaceae</taxon>
        <taxon>Thlaspideae</taxon>
        <taxon>Thlaspi</taxon>
    </lineage>
</organism>
<dbReference type="Pfam" id="PF10561">
    <property type="entry name" value="C2orf69"/>
    <property type="match status" value="1"/>
</dbReference>
<proteinExistence type="predicted"/>
<name>A0AAU9RS40_THLAR</name>
<dbReference type="PANTHER" id="PTHR31296">
    <property type="entry name" value="UPF0565 PROTEIN C2ORF69"/>
    <property type="match status" value="1"/>
</dbReference>
<evidence type="ECO:0000313" key="2">
    <source>
        <dbReference type="EMBL" id="CAH2046554.1"/>
    </source>
</evidence>
<evidence type="ECO:0000256" key="1">
    <source>
        <dbReference type="SAM" id="MobiDB-lite"/>
    </source>
</evidence>
<feature type="region of interest" description="Disordered" evidence="1">
    <location>
        <begin position="219"/>
        <end position="240"/>
    </location>
</feature>
<accession>A0AAU9RS40</accession>
<dbReference type="Proteomes" id="UP000836841">
    <property type="component" value="Chromosome 2"/>
</dbReference>
<dbReference type="InterPro" id="IPR018881">
    <property type="entry name" value="C2orf69_mit"/>
</dbReference>
<dbReference type="EMBL" id="OU466858">
    <property type="protein sequence ID" value="CAH2046554.1"/>
    <property type="molecule type" value="Genomic_DNA"/>
</dbReference>
<gene>
    <name evidence="2" type="ORF">TAV2_LOCUS5131</name>
</gene>
<feature type="compositionally biased region" description="Basic and acidic residues" evidence="1">
    <location>
        <begin position="231"/>
        <end position="240"/>
    </location>
</feature>
<feature type="compositionally biased region" description="Low complexity" evidence="1">
    <location>
        <begin position="219"/>
        <end position="230"/>
    </location>
</feature>
<protein>
    <submittedName>
        <fullName evidence="2">Uncharacterized protein</fullName>
    </submittedName>
</protein>
<sequence>MTLPTSCSPKLPNQCSFNSHKTFLLSFSSFQFPVSKSEFGLIMDRWSGVLKIPLDATSVNYYRVAASLCLSSSSSKALVAPCANAIFFHGDMVRETGNHVIERLYDLQKVAEIIVSKFGNSVNAWVVEASLYNGPFAIYKDFVPSVNRFGEPKAYSPFGFPASSSIVSLLSSFLHEAGKEVSLVNQLASGHNCPRTIALGFSKGGVVINQLLSEMSSLSTDSAETSSSTTQEEHRSKREDVQMIPASKESFLSSISQVHYIDVGLNSRGAYITDKNVVQRISQRLAGGEEAVRVVLHGTPRQWCDEQRGWILEEKDELVRLIKSEAESSGGRLEVHERLYFADRLADLQMHFEIIDVMDVSST</sequence>
<dbReference type="GO" id="GO:0005739">
    <property type="term" value="C:mitochondrion"/>
    <property type="evidence" value="ECO:0007669"/>
    <property type="project" value="TreeGrafter"/>
</dbReference>
<keyword evidence="3" id="KW-1185">Reference proteome</keyword>